<feature type="region of interest" description="Disordered" evidence="1">
    <location>
        <begin position="264"/>
        <end position="290"/>
    </location>
</feature>
<proteinExistence type="predicted"/>
<dbReference type="PANTHER" id="PTHR33744">
    <property type="entry name" value="CARBOHYDRATE DIACID REGULATOR"/>
    <property type="match status" value="1"/>
</dbReference>
<dbReference type="InterPro" id="IPR025751">
    <property type="entry name" value="RsbRD_N_dom"/>
</dbReference>
<dbReference type="Pfam" id="PF14361">
    <property type="entry name" value="RsbRD_N"/>
    <property type="match status" value="1"/>
</dbReference>
<dbReference type="Gene3D" id="1.10.10.2840">
    <property type="entry name" value="PucR C-terminal helix-turn-helix domain"/>
    <property type="match status" value="1"/>
</dbReference>
<dbReference type="EMBL" id="JAELVF020000001">
    <property type="protein sequence ID" value="MBU7597418.1"/>
    <property type="molecule type" value="Genomic_DNA"/>
</dbReference>
<dbReference type="Pfam" id="PF13556">
    <property type="entry name" value="HTH_30"/>
    <property type="match status" value="1"/>
</dbReference>
<dbReference type="InterPro" id="IPR025736">
    <property type="entry name" value="PucR_C-HTH_dom"/>
</dbReference>
<protein>
    <submittedName>
        <fullName evidence="4">Helix-turn-helix domain-containing protein</fullName>
    </submittedName>
</protein>
<gene>
    <name evidence="4" type="ORF">JGS22_007170</name>
</gene>
<dbReference type="RefSeq" id="WP_211041635.1">
    <property type="nucleotide sequence ID" value="NZ_JAELVF020000001.1"/>
</dbReference>
<organism evidence="4 5">
    <name type="scientific">Streptomyces tardus</name>
    <dbReference type="NCBI Taxonomy" id="2780544"/>
    <lineage>
        <taxon>Bacteria</taxon>
        <taxon>Bacillati</taxon>
        <taxon>Actinomycetota</taxon>
        <taxon>Actinomycetes</taxon>
        <taxon>Kitasatosporales</taxon>
        <taxon>Streptomycetaceae</taxon>
        <taxon>Streptomyces</taxon>
    </lineage>
</organism>
<dbReference type="Proteomes" id="UP000694501">
    <property type="component" value="Unassembled WGS sequence"/>
</dbReference>
<comment type="caution">
    <text evidence="4">The sequence shown here is derived from an EMBL/GenBank/DDBJ whole genome shotgun (WGS) entry which is preliminary data.</text>
</comment>
<dbReference type="InterPro" id="IPR042070">
    <property type="entry name" value="PucR_C-HTH_sf"/>
</dbReference>
<sequence length="402" mass="42540">MLRAHLPEVSRRAVDAIIVGVPGYANDLSGKMGANIDNAVRLALGAFLDLASQPLSGDPATPLSPVVDAAYGLGRGEARSGRSMEALLAAYRVGARVSWRELSTAAVAGGIPAPMLARFAELVFAYIDELSAASMAGHAAQLAQLGRARQRSRELLASALLTGATQQQLQSAAESAAWDPPRTLTAVLLPRAQASGALTALDARTLSAADDIAELAADGLAVLLVPDAEGAGRRALLRALGNCDAVAGPAREWTRAAASYERARRVRQLAPSSESSDRKQPTPGRSTPVDSEDHLAELVLHADPEALHDLRSRTLAPLATLRPAAADRLHETLRAWLLHQGRREEIAAALCVHPQTVRYRMGQLRELYGDTLGDPSRLLELTLTVGGRHPGPLPWHTTPPGD</sequence>
<evidence type="ECO:0000259" key="2">
    <source>
        <dbReference type="Pfam" id="PF13556"/>
    </source>
</evidence>
<dbReference type="InterPro" id="IPR051448">
    <property type="entry name" value="CdaR-like_regulators"/>
</dbReference>
<dbReference type="PANTHER" id="PTHR33744:SF1">
    <property type="entry name" value="DNA-BINDING TRANSCRIPTIONAL ACTIVATOR ADER"/>
    <property type="match status" value="1"/>
</dbReference>
<evidence type="ECO:0000313" key="4">
    <source>
        <dbReference type="EMBL" id="MBU7597418.1"/>
    </source>
</evidence>
<feature type="domain" description="RsbT co-antagonist protein RsbRD N-terminal" evidence="3">
    <location>
        <begin position="7"/>
        <end position="153"/>
    </location>
</feature>
<reference evidence="4" key="1">
    <citation type="submission" date="2021-06" db="EMBL/GenBank/DDBJ databases">
        <title>Sequencing of actinobacteria type strains.</title>
        <authorList>
            <person name="Nguyen G.-S."/>
            <person name="Wentzel A."/>
        </authorList>
    </citation>
    <scope>NUCLEOTIDE SEQUENCE</scope>
    <source>
        <strain evidence="4">P38-E01</strain>
    </source>
</reference>
<evidence type="ECO:0000313" key="5">
    <source>
        <dbReference type="Proteomes" id="UP000694501"/>
    </source>
</evidence>
<evidence type="ECO:0000259" key="3">
    <source>
        <dbReference type="Pfam" id="PF14361"/>
    </source>
</evidence>
<keyword evidence="5" id="KW-1185">Reference proteome</keyword>
<evidence type="ECO:0000256" key="1">
    <source>
        <dbReference type="SAM" id="MobiDB-lite"/>
    </source>
</evidence>
<feature type="domain" description="PucR C-terminal helix-turn-helix" evidence="2">
    <location>
        <begin position="329"/>
        <end position="383"/>
    </location>
</feature>
<dbReference type="AlphaFoldDB" id="A0A949JEB9"/>
<accession>A0A949JEB9</accession>
<name>A0A949JEB9_9ACTN</name>